<organism evidence="3 4">
    <name type="scientific">Longimicrobium terrae</name>
    <dbReference type="NCBI Taxonomy" id="1639882"/>
    <lineage>
        <taxon>Bacteria</taxon>
        <taxon>Pseudomonadati</taxon>
        <taxon>Gemmatimonadota</taxon>
        <taxon>Longimicrobiia</taxon>
        <taxon>Longimicrobiales</taxon>
        <taxon>Longimicrobiaceae</taxon>
        <taxon>Longimicrobium</taxon>
    </lineage>
</organism>
<evidence type="ECO:0000313" key="4">
    <source>
        <dbReference type="Proteomes" id="UP000582837"/>
    </source>
</evidence>
<feature type="chain" id="PRO_5032784456" evidence="2">
    <location>
        <begin position="22"/>
        <end position="187"/>
    </location>
</feature>
<dbReference type="EMBL" id="JACHIA010000016">
    <property type="protein sequence ID" value="MBB6072590.1"/>
    <property type="molecule type" value="Genomic_DNA"/>
</dbReference>
<accession>A0A841H3K8</accession>
<dbReference type="Gene3D" id="3.40.50.1240">
    <property type="entry name" value="Phosphoglycerate mutase-like"/>
    <property type="match status" value="1"/>
</dbReference>
<dbReference type="InterPro" id="IPR029033">
    <property type="entry name" value="His_PPase_superfam"/>
</dbReference>
<dbReference type="Proteomes" id="UP000582837">
    <property type="component" value="Unassembled WGS sequence"/>
</dbReference>
<name>A0A841H3K8_9BACT</name>
<keyword evidence="4" id="KW-1185">Reference proteome</keyword>
<dbReference type="Pfam" id="PF00300">
    <property type="entry name" value="His_Phos_1"/>
    <property type="match status" value="1"/>
</dbReference>
<feature type="region of interest" description="Disordered" evidence="1">
    <location>
        <begin position="166"/>
        <end position="187"/>
    </location>
</feature>
<dbReference type="SMART" id="SM00855">
    <property type="entry name" value="PGAM"/>
    <property type="match status" value="1"/>
</dbReference>
<dbReference type="InterPro" id="IPR013078">
    <property type="entry name" value="His_Pase_superF_clade-1"/>
</dbReference>
<evidence type="ECO:0000256" key="1">
    <source>
        <dbReference type="SAM" id="MobiDB-lite"/>
    </source>
</evidence>
<evidence type="ECO:0000313" key="3">
    <source>
        <dbReference type="EMBL" id="MBB6072590.1"/>
    </source>
</evidence>
<dbReference type="SUPFAM" id="SSF53254">
    <property type="entry name" value="Phosphoglycerate mutase-like"/>
    <property type="match status" value="1"/>
</dbReference>
<evidence type="ECO:0000256" key="2">
    <source>
        <dbReference type="SAM" id="SignalP"/>
    </source>
</evidence>
<dbReference type="CDD" id="cd07067">
    <property type="entry name" value="HP_PGM_like"/>
    <property type="match status" value="1"/>
</dbReference>
<proteinExistence type="predicted"/>
<sequence length="187" mass="19516">MIRTLRVALFAALVAAVPAAAQDSTVVVIVRHAEKAVIQGESNPPLSEAGQARARALADSLASWNVDAVVTTQYVRTQQTAAPLMAARGLTPVVVSTAAEGGAENHPAQVAAAVRALAAKTVLVVGHSNTVTQIMQALGGPAARDLCDGEYSNLYVMVLKPGQAPRVQPRRYGQPDAPTEADCRRTM</sequence>
<dbReference type="RefSeq" id="WP_170032727.1">
    <property type="nucleotide sequence ID" value="NZ_JABDTL010000001.1"/>
</dbReference>
<comment type="caution">
    <text evidence="3">The sequence shown here is derived from an EMBL/GenBank/DDBJ whole genome shotgun (WGS) entry which is preliminary data.</text>
</comment>
<gene>
    <name evidence="3" type="ORF">HNQ61_004253</name>
</gene>
<feature type="signal peptide" evidence="2">
    <location>
        <begin position="1"/>
        <end position="21"/>
    </location>
</feature>
<protein>
    <submittedName>
        <fullName evidence="3">Broad specificity phosphatase PhoE</fullName>
    </submittedName>
</protein>
<reference evidence="3 4" key="1">
    <citation type="submission" date="2020-08" db="EMBL/GenBank/DDBJ databases">
        <title>Genomic Encyclopedia of Type Strains, Phase IV (KMG-IV): sequencing the most valuable type-strain genomes for metagenomic binning, comparative biology and taxonomic classification.</title>
        <authorList>
            <person name="Goeker M."/>
        </authorList>
    </citation>
    <scope>NUCLEOTIDE SEQUENCE [LARGE SCALE GENOMIC DNA]</scope>
    <source>
        <strain evidence="3 4">DSM 29007</strain>
    </source>
</reference>
<keyword evidence="2" id="KW-0732">Signal</keyword>
<dbReference type="AlphaFoldDB" id="A0A841H3K8"/>